<feature type="compositionally biased region" description="Basic and acidic residues" evidence="1">
    <location>
        <begin position="130"/>
        <end position="151"/>
    </location>
</feature>
<protein>
    <recommendedName>
        <fullName evidence="4">DUF177 domain-containing protein</fullName>
    </recommendedName>
</protein>
<organism evidence="2 3">
    <name type="scientific">Sutcliffiella rhizosphaerae</name>
    <dbReference type="NCBI Taxonomy" id="2880967"/>
    <lineage>
        <taxon>Bacteria</taxon>
        <taxon>Bacillati</taxon>
        <taxon>Bacillota</taxon>
        <taxon>Bacilli</taxon>
        <taxon>Bacillales</taxon>
        <taxon>Bacillaceae</taxon>
        <taxon>Sutcliffiella</taxon>
    </lineage>
</organism>
<keyword evidence="3" id="KW-1185">Reference proteome</keyword>
<gene>
    <name evidence="2" type="ORF">BACCIP111883_00592</name>
</gene>
<reference evidence="2 3" key="1">
    <citation type="submission" date="2021-10" db="EMBL/GenBank/DDBJ databases">
        <authorList>
            <person name="Criscuolo A."/>
        </authorList>
    </citation>
    <scope>NUCLEOTIDE SEQUENCE [LARGE SCALE GENOMIC DNA]</scope>
    <source>
        <strain evidence="3">CIP 111883</strain>
    </source>
</reference>
<dbReference type="Proteomes" id="UP000789833">
    <property type="component" value="Unassembled WGS sequence"/>
</dbReference>
<accession>A0ABM8YJ96</accession>
<evidence type="ECO:0000313" key="2">
    <source>
        <dbReference type="EMBL" id="CAG9619824.1"/>
    </source>
</evidence>
<comment type="caution">
    <text evidence="2">The sequence shown here is derived from an EMBL/GenBank/DDBJ whole genome shotgun (WGS) entry which is preliminary data.</text>
</comment>
<feature type="region of interest" description="Disordered" evidence="1">
    <location>
        <begin position="129"/>
        <end position="151"/>
    </location>
</feature>
<sequence>MLKWTLFQLNQLQHKGLEINETVDVSEITSHSDIRSVGPVHVTGRADLSSKKATFHLTMEGSMVLPCSRTLVDVDYPFTIKTTETFLFQPGEYESDDEELHTVEGDQIDLLPIIQESIILEVPMQIFSDSPDKEKSAPQSGRDWEVVTEEETKEKVDPRLAGLAKFFEKDKE</sequence>
<dbReference type="Pfam" id="PF02620">
    <property type="entry name" value="YceD"/>
    <property type="match status" value="1"/>
</dbReference>
<dbReference type="InterPro" id="IPR003772">
    <property type="entry name" value="YceD"/>
</dbReference>
<evidence type="ECO:0000313" key="3">
    <source>
        <dbReference type="Proteomes" id="UP000789833"/>
    </source>
</evidence>
<evidence type="ECO:0000256" key="1">
    <source>
        <dbReference type="SAM" id="MobiDB-lite"/>
    </source>
</evidence>
<proteinExistence type="predicted"/>
<evidence type="ECO:0008006" key="4">
    <source>
        <dbReference type="Google" id="ProtNLM"/>
    </source>
</evidence>
<dbReference type="EMBL" id="CAKJTJ010000002">
    <property type="protein sequence ID" value="CAG9619824.1"/>
    <property type="molecule type" value="Genomic_DNA"/>
</dbReference>
<name>A0ABM8YJ96_9BACI</name>